<dbReference type="Proteomes" id="UP000887540">
    <property type="component" value="Unplaced"/>
</dbReference>
<dbReference type="InterPro" id="IPR006172">
    <property type="entry name" value="DNA-dir_DNA_pol_B"/>
</dbReference>
<dbReference type="WBParaSite" id="ACRNAN_scaffold1847.g31104.t1">
    <property type="protein sequence ID" value="ACRNAN_scaffold1847.g31104.t1"/>
    <property type="gene ID" value="ACRNAN_scaffold1847.g31104"/>
</dbReference>
<keyword evidence="11" id="KW-0234">DNA repair</keyword>
<dbReference type="Pfam" id="PF00136">
    <property type="entry name" value="DNA_pol_B"/>
    <property type="match status" value="1"/>
</dbReference>
<evidence type="ECO:0000256" key="13">
    <source>
        <dbReference type="RuleBase" id="RU000442"/>
    </source>
</evidence>
<evidence type="ECO:0000256" key="9">
    <source>
        <dbReference type="ARBA" id="ARBA00023004"/>
    </source>
</evidence>
<keyword evidence="7" id="KW-0862">Zinc</keyword>
<dbReference type="GO" id="GO:0051536">
    <property type="term" value="F:iron-sulfur cluster binding"/>
    <property type="evidence" value="ECO:0007669"/>
    <property type="project" value="UniProtKB-KW"/>
</dbReference>
<dbReference type="SUPFAM" id="SSF53098">
    <property type="entry name" value="Ribonuclease H-like"/>
    <property type="match status" value="1"/>
</dbReference>
<keyword evidence="6" id="KW-0227">DNA damage</keyword>
<evidence type="ECO:0000256" key="7">
    <source>
        <dbReference type="ARBA" id="ARBA00022833"/>
    </source>
</evidence>
<evidence type="ECO:0000256" key="4">
    <source>
        <dbReference type="ARBA" id="ARBA00022695"/>
    </source>
</evidence>
<evidence type="ECO:0000259" key="15">
    <source>
        <dbReference type="Pfam" id="PF03104"/>
    </source>
</evidence>
<dbReference type="SUPFAM" id="SSF56672">
    <property type="entry name" value="DNA/RNA polymerases"/>
    <property type="match status" value="1"/>
</dbReference>
<name>A0A914D5P5_9BILA</name>
<dbReference type="InterPro" id="IPR043502">
    <property type="entry name" value="DNA/RNA_pol_sf"/>
</dbReference>
<dbReference type="SMART" id="SM00486">
    <property type="entry name" value="POLBc"/>
    <property type="match status" value="1"/>
</dbReference>
<dbReference type="InterPro" id="IPR006133">
    <property type="entry name" value="DNA-dir_DNA_pol_B_exonuc"/>
</dbReference>
<keyword evidence="10" id="KW-0411">Iron-sulfur</keyword>
<evidence type="ECO:0000256" key="6">
    <source>
        <dbReference type="ARBA" id="ARBA00022763"/>
    </source>
</evidence>
<accession>A0A914D5P5</accession>
<dbReference type="PANTHER" id="PTHR45812">
    <property type="entry name" value="DNA POLYMERASE ZETA CATALYTIC SUBUNIT"/>
    <property type="match status" value="1"/>
</dbReference>
<dbReference type="FunFam" id="1.10.287.690:FF:000002">
    <property type="entry name" value="DNA polymerase zeta"/>
    <property type="match status" value="1"/>
</dbReference>
<evidence type="ECO:0000256" key="12">
    <source>
        <dbReference type="ARBA" id="ARBA00049244"/>
    </source>
</evidence>
<evidence type="ECO:0000256" key="2">
    <source>
        <dbReference type="ARBA" id="ARBA00005755"/>
    </source>
</evidence>
<evidence type="ECO:0000256" key="3">
    <source>
        <dbReference type="ARBA" id="ARBA00022679"/>
    </source>
</evidence>
<evidence type="ECO:0000259" key="14">
    <source>
        <dbReference type="Pfam" id="PF00136"/>
    </source>
</evidence>
<keyword evidence="9" id="KW-0408">Iron</keyword>
<proteinExistence type="inferred from homology"/>
<keyword evidence="13" id="KW-0238">DNA-binding</keyword>
<dbReference type="InterPro" id="IPR023211">
    <property type="entry name" value="DNA_pol_palm_dom_sf"/>
</dbReference>
<dbReference type="InterPro" id="IPR006134">
    <property type="entry name" value="DNA-dir_DNA_pol_B_multi_dom"/>
</dbReference>
<evidence type="ECO:0000313" key="17">
    <source>
        <dbReference type="WBParaSite" id="ACRNAN_scaffold1847.g31104.t1"/>
    </source>
</evidence>
<dbReference type="GO" id="GO:0042276">
    <property type="term" value="P:error-prone translesion synthesis"/>
    <property type="evidence" value="ECO:0007669"/>
    <property type="project" value="TreeGrafter"/>
</dbReference>
<dbReference type="GO" id="GO:0000166">
    <property type="term" value="F:nucleotide binding"/>
    <property type="evidence" value="ECO:0007669"/>
    <property type="project" value="InterPro"/>
</dbReference>
<dbReference type="InterPro" id="IPR017964">
    <property type="entry name" value="DNA-dir_DNA_pol_B_CS"/>
</dbReference>
<dbReference type="Pfam" id="PF03104">
    <property type="entry name" value="DNA_pol_B_exo1"/>
    <property type="match status" value="1"/>
</dbReference>
<evidence type="ECO:0000256" key="10">
    <source>
        <dbReference type="ARBA" id="ARBA00023014"/>
    </source>
</evidence>
<dbReference type="PANTHER" id="PTHR45812:SF1">
    <property type="entry name" value="DNA POLYMERASE ZETA CATALYTIC SUBUNIT"/>
    <property type="match status" value="1"/>
</dbReference>
<dbReference type="Gene3D" id="3.30.420.10">
    <property type="entry name" value="Ribonuclease H-like superfamily/Ribonuclease H"/>
    <property type="match status" value="1"/>
</dbReference>
<evidence type="ECO:0000256" key="1">
    <source>
        <dbReference type="ARBA" id="ARBA00001966"/>
    </source>
</evidence>
<keyword evidence="8 13" id="KW-0239">DNA-directed DNA polymerase</keyword>
<dbReference type="EC" id="2.7.7.7" evidence="13"/>
<dbReference type="PRINTS" id="PR00106">
    <property type="entry name" value="DNAPOLB"/>
</dbReference>
<comment type="catalytic activity">
    <reaction evidence="12 13">
        <text>DNA(n) + a 2'-deoxyribonucleoside 5'-triphosphate = DNA(n+1) + diphosphate</text>
        <dbReference type="Rhea" id="RHEA:22508"/>
        <dbReference type="Rhea" id="RHEA-COMP:17339"/>
        <dbReference type="Rhea" id="RHEA-COMP:17340"/>
        <dbReference type="ChEBI" id="CHEBI:33019"/>
        <dbReference type="ChEBI" id="CHEBI:61560"/>
        <dbReference type="ChEBI" id="CHEBI:173112"/>
        <dbReference type="EC" id="2.7.7.7"/>
    </reaction>
</comment>
<feature type="domain" description="DNA-directed DNA polymerase family B multifunctional" evidence="14">
    <location>
        <begin position="475"/>
        <end position="729"/>
    </location>
</feature>
<dbReference type="PROSITE" id="PS00116">
    <property type="entry name" value="DNA_POLYMERASE_B"/>
    <property type="match status" value="1"/>
</dbReference>
<dbReference type="GO" id="GO:0003887">
    <property type="term" value="F:DNA-directed DNA polymerase activity"/>
    <property type="evidence" value="ECO:0007669"/>
    <property type="project" value="UniProtKB-KW"/>
</dbReference>
<sequence>MLEGKYENTGLNFIWDEEEARSKLMNIPFKIDGKPTDIIRPNPNEHEKEMLMALKELLNELQPIENRGENLSQDFETILTQKALAHPLREPIVEHKTIYYEDREDEFEEELEFNGQEDENQQQNDEENLIVLDDEDEFFPSPTKMSKMDNDRTNGNEPQKVVTADDYCMIQPVQKLPLSSGNFVMPSEKDVDKFCDDTFNATVLDIYSDPASVSTQGSADSSDKPWRKVSSNVDRLSVMAIEVLPLTEFAVNALLNINQPSTSNIFLPVPEKDGIYGLFYAIHKDVCNQDKEPDIVGGFVVDVISFYKEHCPEIEIVDSEIMLFHKIVAVIEKYDPDILVGYEIKKFSLGYLADRANHLHIPFISSISRVKVKREINQKDLEEPTGRILFETWKVVRRENPLRSYDFSNVMLEVMKKRFPYFTQKYIEELISMKDPSAAVVVLQHYLKKTSMYTQILCSIDIFKRASQMARVYGIQFNEVLTRGSQYRVESMLLRLALKYKYRAPSVGIEQRNRMASPETIPLTLEPESGIYRDPVIILDFQSLYPSMMIAYNYCFTTCLGKLSNLAQLDQSIENLMTLGALKYSAMPPEKIKELREQNLLHISPVGGIFLKKEVRKGLLSIMVEELLDTRIMVKKFMKLYKNDKKLSQLLDARQLALKLIANVTYGYTAANWSGRMPCEEVADAIVSKGRETLEKAIKMVHEYSDEKYDGARVVYGDTDSLFIVITEKEHLRLEIA</sequence>
<comment type="similarity">
    <text evidence="2 13">Belongs to the DNA polymerase type-B family.</text>
</comment>
<keyword evidence="16" id="KW-1185">Reference proteome</keyword>
<evidence type="ECO:0000256" key="8">
    <source>
        <dbReference type="ARBA" id="ARBA00022932"/>
    </source>
</evidence>
<dbReference type="GO" id="GO:0000724">
    <property type="term" value="P:double-strand break repair via homologous recombination"/>
    <property type="evidence" value="ECO:0007669"/>
    <property type="project" value="TreeGrafter"/>
</dbReference>
<dbReference type="InterPro" id="IPR012337">
    <property type="entry name" value="RNaseH-like_sf"/>
</dbReference>
<comment type="cofactor">
    <cofactor evidence="1">
        <name>[4Fe-4S] cluster</name>
        <dbReference type="ChEBI" id="CHEBI:49883"/>
    </cofactor>
</comment>
<evidence type="ECO:0000256" key="11">
    <source>
        <dbReference type="ARBA" id="ARBA00023204"/>
    </source>
</evidence>
<dbReference type="AlphaFoldDB" id="A0A914D5P5"/>
<feature type="domain" description="DNA-directed DNA polymerase family B exonuclease" evidence="15">
    <location>
        <begin position="310"/>
        <end position="409"/>
    </location>
</feature>
<keyword evidence="3 13" id="KW-0808">Transferase</keyword>
<evidence type="ECO:0000313" key="16">
    <source>
        <dbReference type="Proteomes" id="UP000887540"/>
    </source>
</evidence>
<dbReference type="InterPro" id="IPR036397">
    <property type="entry name" value="RNaseH_sf"/>
</dbReference>
<dbReference type="GO" id="GO:0046872">
    <property type="term" value="F:metal ion binding"/>
    <property type="evidence" value="ECO:0007669"/>
    <property type="project" value="UniProtKB-KW"/>
</dbReference>
<dbReference type="InterPro" id="IPR030559">
    <property type="entry name" value="PolZ_Rev3"/>
</dbReference>
<protein>
    <recommendedName>
        <fullName evidence="13">DNA polymerase</fullName>
        <ecNumber evidence="13">2.7.7.7</ecNumber>
    </recommendedName>
</protein>
<reference evidence="17" key="1">
    <citation type="submission" date="2022-11" db="UniProtKB">
        <authorList>
            <consortium name="WormBaseParasite"/>
        </authorList>
    </citation>
    <scope>IDENTIFICATION</scope>
</reference>
<keyword evidence="4 13" id="KW-0548">Nucleotidyltransferase</keyword>
<dbReference type="GO" id="GO:0016035">
    <property type="term" value="C:zeta DNA polymerase complex"/>
    <property type="evidence" value="ECO:0007669"/>
    <property type="project" value="InterPro"/>
</dbReference>
<dbReference type="GO" id="GO:0006260">
    <property type="term" value="P:DNA replication"/>
    <property type="evidence" value="ECO:0007669"/>
    <property type="project" value="UniProtKB-KW"/>
</dbReference>
<keyword evidence="13" id="KW-0235">DNA replication</keyword>
<keyword evidence="5" id="KW-0479">Metal-binding</keyword>
<evidence type="ECO:0000256" key="5">
    <source>
        <dbReference type="ARBA" id="ARBA00022723"/>
    </source>
</evidence>
<dbReference type="GO" id="GO:0003677">
    <property type="term" value="F:DNA binding"/>
    <property type="evidence" value="ECO:0007669"/>
    <property type="project" value="UniProtKB-KW"/>
</dbReference>
<dbReference type="Gene3D" id="3.90.1600.10">
    <property type="entry name" value="Palm domain of DNA polymerase"/>
    <property type="match status" value="1"/>
</dbReference>
<dbReference type="GO" id="GO:0005634">
    <property type="term" value="C:nucleus"/>
    <property type="evidence" value="ECO:0007669"/>
    <property type="project" value="TreeGrafter"/>
</dbReference>
<organism evidence="16 17">
    <name type="scientific">Acrobeloides nanus</name>
    <dbReference type="NCBI Taxonomy" id="290746"/>
    <lineage>
        <taxon>Eukaryota</taxon>
        <taxon>Metazoa</taxon>
        <taxon>Ecdysozoa</taxon>
        <taxon>Nematoda</taxon>
        <taxon>Chromadorea</taxon>
        <taxon>Rhabditida</taxon>
        <taxon>Tylenchina</taxon>
        <taxon>Cephalobomorpha</taxon>
        <taxon>Cephaloboidea</taxon>
        <taxon>Cephalobidae</taxon>
        <taxon>Acrobeloides</taxon>
    </lineage>
</organism>
<dbReference type="Gene3D" id="1.10.287.690">
    <property type="entry name" value="Helix hairpin bin"/>
    <property type="match status" value="1"/>
</dbReference>